<keyword evidence="1" id="KW-1133">Transmembrane helix</keyword>
<feature type="transmembrane region" description="Helical" evidence="1">
    <location>
        <begin position="232"/>
        <end position="248"/>
    </location>
</feature>
<dbReference type="RefSeq" id="WP_119425862.1">
    <property type="nucleotide sequence ID" value="NZ_QQXK01000038.1"/>
</dbReference>
<sequence length="309" mass="30907">MSGSGTLSVGAVWLRIGIFTVASVALSWALAPLLEPILRGITEGGASTWGLALLPAVATLPTLGAAVLAWLLPRPLPLRTAGATRPWFWCLVLFLVGAGVHLALALGSSSMNGWSDSVSVFEAAKKVWIALWVGLPSTAVKALITMVLLWGIARRAMSAARAGVVVAVAGALPGLLSLLLASALGGGFAGGTGGVPSGAAEAGILVSSVVQVAAWAVLYSGLGRLVDGRGPGARWALSAMALLPLHVTPRSGLPFVSSVELDGSLGSAIASTLASMTMVLALGALAWLLSAARPSRASPRSAATADAGA</sequence>
<feature type="transmembrane region" description="Helical" evidence="1">
    <location>
        <begin position="12"/>
        <end position="31"/>
    </location>
</feature>
<keyword evidence="1" id="KW-0812">Transmembrane</keyword>
<feature type="transmembrane region" description="Helical" evidence="1">
    <location>
        <begin position="87"/>
        <end position="107"/>
    </location>
</feature>
<feature type="transmembrane region" description="Helical" evidence="1">
    <location>
        <begin position="202"/>
        <end position="220"/>
    </location>
</feature>
<feature type="transmembrane region" description="Helical" evidence="1">
    <location>
        <begin position="51"/>
        <end position="72"/>
    </location>
</feature>
<feature type="transmembrane region" description="Helical" evidence="1">
    <location>
        <begin position="164"/>
        <end position="190"/>
    </location>
</feature>
<organism evidence="2 3">
    <name type="scientific">Galactobacter valiniphilus</name>
    <dbReference type="NCBI Taxonomy" id="2676122"/>
    <lineage>
        <taxon>Bacteria</taxon>
        <taxon>Bacillati</taxon>
        <taxon>Actinomycetota</taxon>
        <taxon>Actinomycetes</taxon>
        <taxon>Micrococcales</taxon>
        <taxon>Micrococcaceae</taxon>
        <taxon>Galactobacter</taxon>
    </lineage>
</organism>
<evidence type="ECO:0000256" key="1">
    <source>
        <dbReference type="SAM" id="Phobius"/>
    </source>
</evidence>
<dbReference type="EMBL" id="QQXK01000038">
    <property type="protein sequence ID" value="RII41078.1"/>
    <property type="molecule type" value="Genomic_DNA"/>
</dbReference>
<protein>
    <submittedName>
        <fullName evidence="2">Uncharacterized protein</fullName>
    </submittedName>
</protein>
<name>A0A399J6J2_9MICC</name>
<comment type="caution">
    <text evidence="2">The sequence shown here is derived from an EMBL/GenBank/DDBJ whole genome shotgun (WGS) entry which is preliminary data.</text>
</comment>
<accession>A0A399J6J2</accession>
<reference evidence="2 3" key="1">
    <citation type="submission" date="2018-07" db="EMBL/GenBank/DDBJ databases">
        <title>Arthrobacter sp. nov., isolated from raw cow's milk with high bacterial count.</title>
        <authorList>
            <person name="Hahne J."/>
            <person name="Isele D."/>
            <person name="Lipski A."/>
        </authorList>
    </citation>
    <scope>NUCLEOTIDE SEQUENCE [LARGE SCALE GENOMIC DNA]</scope>
    <source>
        <strain evidence="2 3">JZ R-35</strain>
    </source>
</reference>
<feature type="transmembrane region" description="Helical" evidence="1">
    <location>
        <begin position="127"/>
        <end position="152"/>
    </location>
</feature>
<gene>
    <name evidence="2" type="ORF">DWB68_14645</name>
</gene>
<keyword evidence="3" id="KW-1185">Reference proteome</keyword>
<dbReference type="Proteomes" id="UP000265419">
    <property type="component" value="Unassembled WGS sequence"/>
</dbReference>
<dbReference type="AlphaFoldDB" id="A0A399J6J2"/>
<evidence type="ECO:0000313" key="3">
    <source>
        <dbReference type="Proteomes" id="UP000265419"/>
    </source>
</evidence>
<feature type="transmembrane region" description="Helical" evidence="1">
    <location>
        <begin position="268"/>
        <end position="290"/>
    </location>
</feature>
<proteinExistence type="predicted"/>
<keyword evidence="1" id="KW-0472">Membrane</keyword>
<evidence type="ECO:0000313" key="2">
    <source>
        <dbReference type="EMBL" id="RII41078.1"/>
    </source>
</evidence>